<feature type="transmembrane region" description="Helical" evidence="9">
    <location>
        <begin position="161"/>
        <end position="186"/>
    </location>
</feature>
<dbReference type="GO" id="GO:0005886">
    <property type="term" value="C:plasma membrane"/>
    <property type="evidence" value="ECO:0007669"/>
    <property type="project" value="TreeGrafter"/>
</dbReference>
<reference evidence="12 13" key="1">
    <citation type="submission" date="2019-07" db="EMBL/GenBank/DDBJ databases">
        <title>Draft genome assembly of a fouling barnacle, Amphibalanus amphitrite (Darwin, 1854): The first reference genome for Thecostraca.</title>
        <authorList>
            <person name="Kim W."/>
        </authorList>
    </citation>
    <scope>NUCLEOTIDE SEQUENCE [LARGE SCALE GENOMIC DNA]</scope>
    <source>
        <strain evidence="12">SNU_AA5</strain>
        <tissue evidence="12">Soma without cirri and trophi</tissue>
    </source>
</reference>
<organism evidence="12 13">
    <name type="scientific">Amphibalanus amphitrite</name>
    <name type="common">Striped barnacle</name>
    <name type="synonym">Balanus amphitrite</name>
    <dbReference type="NCBI Taxonomy" id="1232801"/>
    <lineage>
        <taxon>Eukaryota</taxon>
        <taxon>Metazoa</taxon>
        <taxon>Ecdysozoa</taxon>
        <taxon>Arthropoda</taxon>
        <taxon>Crustacea</taxon>
        <taxon>Multicrustacea</taxon>
        <taxon>Cirripedia</taxon>
        <taxon>Thoracica</taxon>
        <taxon>Thoracicalcarea</taxon>
        <taxon>Balanomorpha</taxon>
        <taxon>Balanoidea</taxon>
        <taxon>Balanidae</taxon>
        <taxon>Amphibalaninae</taxon>
        <taxon>Amphibalanus</taxon>
    </lineage>
</organism>
<dbReference type="EMBL" id="VIIS01001312">
    <property type="protein sequence ID" value="KAF0299938.1"/>
    <property type="molecule type" value="Genomic_DNA"/>
</dbReference>
<dbReference type="PANTHER" id="PTHR11003:SF142">
    <property type="entry name" value="POTASSIUM CHANNEL DOMAIN-CONTAINING PROTEIN"/>
    <property type="match status" value="1"/>
</dbReference>
<evidence type="ECO:0000313" key="12">
    <source>
        <dbReference type="EMBL" id="KAF0299938.1"/>
    </source>
</evidence>
<keyword evidence="5 8" id="KW-0406">Ion transport</keyword>
<evidence type="ECO:0000313" key="11">
    <source>
        <dbReference type="EMBL" id="KAF0299027.1"/>
    </source>
</evidence>
<evidence type="ECO:0000256" key="2">
    <source>
        <dbReference type="ARBA" id="ARBA00022448"/>
    </source>
</evidence>
<evidence type="ECO:0000256" key="3">
    <source>
        <dbReference type="ARBA" id="ARBA00022692"/>
    </source>
</evidence>
<feature type="transmembrane region" description="Helical" evidence="9">
    <location>
        <begin position="282"/>
        <end position="304"/>
    </location>
</feature>
<keyword evidence="2 8" id="KW-0813">Transport</keyword>
<evidence type="ECO:0000256" key="7">
    <source>
        <dbReference type="ARBA" id="ARBA00023303"/>
    </source>
</evidence>
<feature type="transmembrane region" description="Helical" evidence="9">
    <location>
        <begin position="258"/>
        <end position="276"/>
    </location>
</feature>
<keyword evidence="4 9" id="KW-1133">Transmembrane helix</keyword>
<dbReference type="PRINTS" id="PR01333">
    <property type="entry name" value="2POREKCHANEL"/>
</dbReference>
<comment type="subcellular location">
    <subcellularLocation>
        <location evidence="1">Membrane</location>
        <topology evidence="1">Multi-pass membrane protein</topology>
    </subcellularLocation>
</comment>
<sequence length="395" mass="43916">MMGEKVNSESQPRVSVTFINAPSSWRKAQQRLRKVGGHLGLILLLMVYTAGGAKVFQDIELPREEADVAVAVTRVMSHRSRLLFTIANSSEVSSSETMLRELLTAYEADLLGAVRSGVDLTPGEDRYQYKWNYIHSLFFSSTVLTTIGYGNMAPRTVGGRIFCMLFAMIGIPLTVTVIADLGAMFANSVSALYERVKRSWLARRGGGGGGAEEEAAGFQLSERMERALTVVVSVIFLVLYIAIGGGLFLLWESWSFLESFYFCFITMTTIGFGDFVPANAEYMLVCTVYILVGLALTTTIIEIVRRQYAQSWQQMKMLTARLQSLSGPLTDHLKKLGEHGHGVTMDVDLLREIRELRKTMANTKMKDGFAWDDAELDALTPRPPVLQIVIYESNV</sequence>
<name>A0A6A4WD12_AMPAM</name>
<keyword evidence="7 8" id="KW-0407">Ion channel</keyword>
<evidence type="ECO:0000256" key="4">
    <source>
        <dbReference type="ARBA" id="ARBA00022989"/>
    </source>
</evidence>
<keyword evidence="6 9" id="KW-0472">Membrane</keyword>
<evidence type="ECO:0000256" key="6">
    <source>
        <dbReference type="ARBA" id="ARBA00023136"/>
    </source>
</evidence>
<keyword evidence="3 8" id="KW-0812">Transmembrane</keyword>
<evidence type="ECO:0000259" key="10">
    <source>
        <dbReference type="Pfam" id="PF07885"/>
    </source>
</evidence>
<feature type="domain" description="Potassium channel" evidence="10">
    <location>
        <begin position="129"/>
        <end position="185"/>
    </location>
</feature>
<accession>A0A6A4WD12</accession>
<dbReference type="Proteomes" id="UP000440578">
    <property type="component" value="Unassembled WGS sequence"/>
</dbReference>
<evidence type="ECO:0000256" key="9">
    <source>
        <dbReference type="SAM" id="Phobius"/>
    </source>
</evidence>
<proteinExistence type="inferred from homology"/>
<protein>
    <submittedName>
        <fullName evidence="12">TWiK family of potassium channels protein 7</fullName>
    </submittedName>
</protein>
<dbReference type="GO" id="GO:0022841">
    <property type="term" value="F:potassium ion leak channel activity"/>
    <property type="evidence" value="ECO:0007669"/>
    <property type="project" value="TreeGrafter"/>
</dbReference>
<dbReference type="OrthoDB" id="297496at2759"/>
<dbReference type="InterPro" id="IPR013099">
    <property type="entry name" value="K_chnl_dom"/>
</dbReference>
<dbReference type="InterPro" id="IPR003280">
    <property type="entry name" value="2pore_dom_K_chnl"/>
</dbReference>
<evidence type="ECO:0000256" key="8">
    <source>
        <dbReference type="RuleBase" id="RU003857"/>
    </source>
</evidence>
<gene>
    <name evidence="12" type="primary">twk-7_11</name>
    <name evidence="11" type="synonym">twk-7_4</name>
    <name evidence="11" type="ORF">FJT64_000382</name>
    <name evidence="12" type="ORF">FJT64_027464</name>
</gene>
<feature type="transmembrane region" description="Helical" evidence="9">
    <location>
        <begin position="131"/>
        <end position="149"/>
    </location>
</feature>
<evidence type="ECO:0000313" key="13">
    <source>
        <dbReference type="Proteomes" id="UP000440578"/>
    </source>
</evidence>
<dbReference type="EMBL" id="VIIS01001398">
    <property type="protein sequence ID" value="KAF0299027.1"/>
    <property type="molecule type" value="Genomic_DNA"/>
</dbReference>
<feature type="transmembrane region" description="Helical" evidence="9">
    <location>
        <begin position="227"/>
        <end position="251"/>
    </location>
</feature>
<feature type="domain" description="Potassium channel" evidence="10">
    <location>
        <begin position="235"/>
        <end position="306"/>
    </location>
</feature>
<dbReference type="GO" id="GO:0015271">
    <property type="term" value="F:outward rectifier potassium channel activity"/>
    <property type="evidence" value="ECO:0007669"/>
    <property type="project" value="TreeGrafter"/>
</dbReference>
<dbReference type="SUPFAM" id="SSF81324">
    <property type="entry name" value="Voltage-gated potassium channels"/>
    <property type="match status" value="2"/>
</dbReference>
<dbReference type="PANTHER" id="PTHR11003">
    <property type="entry name" value="POTASSIUM CHANNEL, SUBFAMILY K"/>
    <property type="match status" value="1"/>
</dbReference>
<keyword evidence="13" id="KW-1185">Reference proteome</keyword>
<dbReference type="AlphaFoldDB" id="A0A6A4WD12"/>
<dbReference type="Gene3D" id="1.10.287.70">
    <property type="match status" value="1"/>
</dbReference>
<comment type="similarity">
    <text evidence="8">Belongs to the two pore domain potassium channel (TC 1.A.1.8) family.</text>
</comment>
<feature type="transmembrane region" description="Helical" evidence="9">
    <location>
        <begin position="35"/>
        <end position="56"/>
    </location>
</feature>
<evidence type="ECO:0000256" key="5">
    <source>
        <dbReference type="ARBA" id="ARBA00023065"/>
    </source>
</evidence>
<dbReference type="GO" id="GO:0030322">
    <property type="term" value="P:stabilization of membrane potential"/>
    <property type="evidence" value="ECO:0007669"/>
    <property type="project" value="TreeGrafter"/>
</dbReference>
<evidence type="ECO:0000256" key="1">
    <source>
        <dbReference type="ARBA" id="ARBA00004141"/>
    </source>
</evidence>
<dbReference type="Pfam" id="PF07885">
    <property type="entry name" value="Ion_trans_2"/>
    <property type="match status" value="2"/>
</dbReference>
<comment type="caution">
    <text evidence="12">The sequence shown here is derived from an EMBL/GenBank/DDBJ whole genome shotgun (WGS) entry which is preliminary data.</text>
</comment>